<accession>A0A672G458</accession>
<keyword evidence="4 7" id="KW-1133">Transmembrane helix</keyword>
<dbReference type="AlphaFoldDB" id="A0A672G458"/>
<comment type="similarity">
    <text evidence="7">Belongs to the DHHC palmitoyltransferase family.</text>
</comment>
<dbReference type="InterPro" id="IPR001594">
    <property type="entry name" value="Palmitoyltrfase_DHHC"/>
</dbReference>
<feature type="transmembrane region" description="Helical" evidence="7">
    <location>
        <begin position="75"/>
        <end position="101"/>
    </location>
</feature>
<dbReference type="Pfam" id="PF01529">
    <property type="entry name" value="DHHC"/>
    <property type="match status" value="1"/>
</dbReference>
<protein>
    <recommendedName>
        <fullName evidence="7">Palmitoyltransferase</fullName>
        <ecNumber evidence="7">2.3.1.225</ecNumber>
    </recommendedName>
</protein>
<reference evidence="9" key="1">
    <citation type="submission" date="2019-06" db="EMBL/GenBank/DDBJ databases">
        <authorList>
            <consortium name="Wellcome Sanger Institute Data Sharing"/>
        </authorList>
    </citation>
    <scope>NUCLEOTIDE SEQUENCE [LARGE SCALE GENOMIC DNA]</scope>
</reference>
<comment type="catalytic activity">
    <reaction evidence="7">
        <text>L-cysteinyl-[protein] + hexadecanoyl-CoA = S-hexadecanoyl-L-cysteinyl-[protein] + CoA</text>
        <dbReference type="Rhea" id="RHEA:36683"/>
        <dbReference type="Rhea" id="RHEA-COMP:10131"/>
        <dbReference type="Rhea" id="RHEA-COMP:11032"/>
        <dbReference type="ChEBI" id="CHEBI:29950"/>
        <dbReference type="ChEBI" id="CHEBI:57287"/>
        <dbReference type="ChEBI" id="CHEBI:57379"/>
        <dbReference type="ChEBI" id="CHEBI:74151"/>
        <dbReference type="EC" id="2.3.1.225"/>
    </reaction>
</comment>
<evidence type="ECO:0000256" key="2">
    <source>
        <dbReference type="ARBA" id="ARBA00022679"/>
    </source>
</evidence>
<evidence type="ECO:0000256" key="1">
    <source>
        <dbReference type="ARBA" id="ARBA00004141"/>
    </source>
</evidence>
<dbReference type="GO" id="GO:0005794">
    <property type="term" value="C:Golgi apparatus"/>
    <property type="evidence" value="ECO:0007669"/>
    <property type="project" value="TreeGrafter"/>
</dbReference>
<dbReference type="EC" id="2.3.1.225" evidence="7"/>
<evidence type="ECO:0000256" key="3">
    <source>
        <dbReference type="ARBA" id="ARBA00022692"/>
    </source>
</evidence>
<proteinExistence type="inferred from homology"/>
<dbReference type="Proteomes" id="UP000472267">
    <property type="component" value="Chromosome 7"/>
</dbReference>
<dbReference type="PANTHER" id="PTHR22883:SF49">
    <property type="entry name" value="PALMITOYLTRANSFERASE ZDHHC7"/>
    <property type="match status" value="1"/>
</dbReference>
<keyword evidence="10" id="KW-1185">Reference proteome</keyword>
<organism evidence="9 10">
    <name type="scientific">Salarias fasciatus</name>
    <name type="common">Jewelled blenny</name>
    <name type="synonym">Blennius fasciatus</name>
    <dbReference type="NCBI Taxonomy" id="181472"/>
    <lineage>
        <taxon>Eukaryota</taxon>
        <taxon>Metazoa</taxon>
        <taxon>Chordata</taxon>
        <taxon>Craniata</taxon>
        <taxon>Vertebrata</taxon>
        <taxon>Euteleostomi</taxon>
        <taxon>Actinopterygii</taxon>
        <taxon>Neopterygii</taxon>
        <taxon>Teleostei</taxon>
        <taxon>Neoteleostei</taxon>
        <taxon>Acanthomorphata</taxon>
        <taxon>Ovalentaria</taxon>
        <taxon>Blenniimorphae</taxon>
        <taxon>Blenniiformes</taxon>
        <taxon>Blennioidei</taxon>
        <taxon>Blenniidae</taxon>
        <taxon>Salariinae</taxon>
        <taxon>Salarias</taxon>
    </lineage>
</organism>
<dbReference type="PROSITE" id="PS50216">
    <property type="entry name" value="DHHC"/>
    <property type="match status" value="1"/>
</dbReference>
<dbReference type="PANTHER" id="PTHR22883">
    <property type="entry name" value="ZINC FINGER DHHC DOMAIN CONTAINING PROTEIN"/>
    <property type="match status" value="1"/>
</dbReference>
<dbReference type="OMA" id="LMWISPF"/>
<evidence type="ECO:0000256" key="6">
    <source>
        <dbReference type="ARBA" id="ARBA00023315"/>
    </source>
</evidence>
<feature type="transmembrane region" description="Helical" evidence="7">
    <location>
        <begin position="107"/>
        <end position="126"/>
    </location>
</feature>
<dbReference type="GO" id="GO:0019706">
    <property type="term" value="F:protein-cysteine S-palmitoyltransferase activity"/>
    <property type="evidence" value="ECO:0007669"/>
    <property type="project" value="UniProtKB-EC"/>
</dbReference>
<dbReference type="Ensembl" id="ENSSFAT00005006199.1">
    <property type="protein sequence ID" value="ENSSFAP00005005884.1"/>
    <property type="gene ID" value="ENSSFAG00005003578.1"/>
</dbReference>
<evidence type="ECO:0000256" key="7">
    <source>
        <dbReference type="RuleBase" id="RU079119"/>
    </source>
</evidence>
<evidence type="ECO:0000259" key="8">
    <source>
        <dbReference type="Pfam" id="PF01529"/>
    </source>
</evidence>
<reference evidence="9" key="2">
    <citation type="submission" date="2025-08" db="UniProtKB">
        <authorList>
            <consortium name="Ensembl"/>
        </authorList>
    </citation>
    <scope>IDENTIFICATION</scope>
</reference>
<evidence type="ECO:0000256" key="5">
    <source>
        <dbReference type="ARBA" id="ARBA00023136"/>
    </source>
</evidence>
<name>A0A672G458_SALFA</name>
<evidence type="ECO:0000256" key="4">
    <source>
        <dbReference type="ARBA" id="ARBA00022989"/>
    </source>
</evidence>
<comment type="subcellular location">
    <subcellularLocation>
        <location evidence="1">Membrane</location>
        <topology evidence="1">Multi-pass membrane protein</topology>
    </subcellularLocation>
</comment>
<dbReference type="GO" id="GO:0006612">
    <property type="term" value="P:protein targeting to membrane"/>
    <property type="evidence" value="ECO:0007669"/>
    <property type="project" value="TreeGrafter"/>
</dbReference>
<dbReference type="GO" id="GO:0016020">
    <property type="term" value="C:membrane"/>
    <property type="evidence" value="ECO:0007669"/>
    <property type="project" value="UniProtKB-SubCell"/>
</dbReference>
<reference evidence="9" key="3">
    <citation type="submission" date="2025-09" db="UniProtKB">
        <authorList>
            <consortium name="Ensembl"/>
        </authorList>
    </citation>
    <scope>IDENTIFICATION</scope>
</reference>
<evidence type="ECO:0000313" key="10">
    <source>
        <dbReference type="Proteomes" id="UP000472267"/>
    </source>
</evidence>
<sequence length="321" mass="35033">MVSFELVSCGSGRASSCLTSHVHLSVLCCPQARDADREDVKTAEVSFFFPGFIHLLVPLPGGTRRGGALWFVPDCCGVLCAAVTWLLVLFAVFVVTFVLLLPSGGSVHAAVHGLGFNGLAALALAAHLRTMLTDPGAVPRGNAARRHGTDLQLLPGQELSKCSKCCSIKPHRAHHCSICQRCIRRMDHHCPWVNNCVGERNQRFFVLFTMYVSILSGHALALCGYHFISCVRLQWTECSDFSPPVTILLMIFLCMESLLFLTFTAVMFSTQLHSICSSAAGDQRSVFGGPPSLLWISPFAGLKLPLFPWKRPRRGGAEFSV</sequence>
<feature type="domain" description="Palmitoyltransferase DHHC" evidence="8">
    <location>
        <begin position="158"/>
        <end position="277"/>
    </location>
</feature>
<evidence type="ECO:0000313" key="9">
    <source>
        <dbReference type="Ensembl" id="ENSSFAP00005005884.1"/>
    </source>
</evidence>
<keyword evidence="6 7" id="KW-0012">Acyltransferase</keyword>
<comment type="domain">
    <text evidence="7">The DHHC domain is required for palmitoyltransferase activity.</text>
</comment>
<dbReference type="InParanoid" id="A0A672G458"/>
<dbReference type="GO" id="GO:0005783">
    <property type="term" value="C:endoplasmic reticulum"/>
    <property type="evidence" value="ECO:0007669"/>
    <property type="project" value="TreeGrafter"/>
</dbReference>
<keyword evidence="3 7" id="KW-0812">Transmembrane</keyword>
<dbReference type="InterPro" id="IPR039859">
    <property type="entry name" value="PFA4/ZDH16/20/ERF2-like"/>
</dbReference>
<feature type="transmembrane region" description="Helical" evidence="7">
    <location>
        <begin position="204"/>
        <end position="227"/>
    </location>
</feature>
<keyword evidence="5 7" id="KW-0472">Membrane</keyword>
<feature type="transmembrane region" description="Helical" evidence="7">
    <location>
        <begin position="247"/>
        <end position="268"/>
    </location>
</feature>
<gene>
    <name evidence="9" type="primary">LOC115391483</name>
</gene>
<keyword evidence="2 7" id="KW-0808">Transferase</keyword>